<comment type="caution">
    <text evidence="2">The sequence shown here is derived from an EMBL/GenBank/DDBJ whole genome shotgun (WGS) entry which is preliminary data.</text>
</comment>
<feature type="domain" description="IraD/Gp25-like" evidence="1">
    <location>
        <begin position="21"/>
        <end position="105"/>
    </location>
</feature>
<gene>
    <name evidence="2" type="ORF">G6034_07860</name>
</gene>
<proteinExistence type="predicted"/>
<organism evidence="2 3">
    <name type="scientific">Arthrobacter wenxiniae</name>
    <dbReference type="NCBI Taxonomy" id="2713570"/>
    <lineage>
        <taxon>Bacteria</taxon>
        <taxon>Bacillati</taxon>
        <taxon>Actinomycetota</taxon>
        <taxon>Actinomycetes</taxon>
        <taxon>Micrococcales</taxon>
        <taxon>Micrococcaceae</taxon>
        <taxon>Arthrobacter</taxon>
    </lineage>
</organism>
<dbReference type="EMBL" id="JAAMFM010000008">
    <property type="protein sequence ID" value="NVM94823.1"/>
    <property type="molecule type" value="Genomic_DNA"/>
</dbReference>
<dbReference type="Proteomes" id="UP000543556">
    <property type="component" value="Unassembled WGS sequence"/>
</dbReference>
<name>A0A7Y7LZK1_9MICC</name>
<dbReference type="SUPFAM" id="SSF160719">
    <property type="entry name" value="gpW/gp25-like"/>
    <property type="match status" value="1"/>
</dbReference>
<dbReference type="RefSeq" id="WP_176634549.1">
    <property type="nucleotide sequence ID" value="NZ_JAAMFM010000008.1"/>
</dbReference>
<evidence type="ECO:0000259" key="1">
    <source>
        <dbReference type="Pfam" id="PF04965"/>
    </source>
</evidence>
<sequence length="120" mass="12989">MNIDYPWHFDEKGRTAGTDDAGHVRDMIEQFLFTNPGERVNRPDFGSGLQQLVFGPNSPELAAALQFTVQAGLQRWLGDVVDVQSLAVDSTDSTISVDISYRLAGSGDVRTETFTAGGAP</sequence>
<keyword evidence="3" id="KW-1185">Reference proteome</keyword>
<accession>A0A7Y7LZK1</accession>
<protein>
    <submittedName>
        <fullName evidence="2">GPW/gp25 family protein</fullName>
    </submittedName>
</protein>
<evidence type="ECO:0000313" key="2">
    <source>
        <dbReference type="EMBL" id="NVM94823.1"/>
    </source>
</evidence>
<reference evidence="2 3" key="1">
    <citation type="submission" date="2020-02" db="EMBL/GenBank/DDBJ databases">
        <title>Genome sequence of strain AETb3-4.</title>
        <authorList>
            <person name="Gao J."/>
            <person name="Zhang X."/>
        </authorList>
    </citation>
    <scope>NUCLEOTIDE SEQUENCE [LARGE SCALE GENOMIC DNA]</scope>
    <source>
        <strain evidence="2 3">AETb3-4</strain>
    </source>
</reference>
<dbReference type="InterPro" id="IPR007048">
    <property type="entry name" value="IraD/Gp25-like"/>
</dbReference>
<dbReference type="Gene3D" id="3.10.450.40">
    <property type="match status" value="1"/>
</dbReference>
<evidence type="ECO:0000313" key="3">
    <source>
        <dbReference type="Proteomes" id="UP000543556"/>
    </source>
</evidence>
<dbReference type="AlphaFoldDB" id="A0A7Y7LZK1"/>
<dbReference type="Pfam" id="PF04965">
    <property type="entry name" value="GPW_gp25"/>
    <property type="match status" value="1"/>
</dbReference>